<dbReference type="Pfam" id="PF13537">
    <property type="entry name" value="GATase_7"/>
    <property type="match status" value="1"/>
</dbReference>
<name>A0A380TKD7_9ZZZZ</name>
<dbReference type="InterPro" id="IPR014729">
    <property type="entry name" value="Rossmann-like_a/b/a_fold"/>
</dbReference>
<dbReference type="Gene3D" id="3.40.50.620">
    <property type="entry name" value="HUPs"/>
    <property type="match status" value="1"/>
</dbReference>
<evidence type="ECO:0000256" key="2">
    <source>
        <dbReference type="ARBA" id="ARBA00022741"/>
    </source>
</evidence>
<dbReference type="Gene3D" id="3.60.20.10">
    <property type="entry name" value="Glutamine Phosphoribosylpyrophosphate, subunit 1, domain 1"/>
    <property type="match status" value="1"/>
</dbReference>
<dbReference type="GO" id="GO:0004066">
    <property type="term" value="F:asparagine synthase (glutamine-hydrolyzing) activity"/>
    <property type="evidence" value="ECO:0007669"/>
    <property type="project" value="InterPro"/>
</dbReference>
<dbReference type="GO" id="GO:0006529">
    <property type="term" value="P:asparagine biosynthetic process"/>
    <property type="evidence" value="ECO:0007669"/>
    <property type="project" value="InterPro"/>
</dbReference>
<dbReference type="Pfam" id="PF00733">
    <property type="entry name" value="Asn_synthase"/>
    <property type="match status" value="1"/>
</dbReference>
<dbReference type="InterPro" id="IPR017932">
    <property type="entry name" value="GATase_2_dom"/>
</dbReference>
<dbReference type="InterPro" id="IPR001962">
    <property type="entry name" value="Asn_synthase"/>
</dbReference>
<evidence type="ECO:0000313" key="6">
    <source>
        <dbReference type="EMBL" id="SUS08915.1"/>
    </source>
</evidence>
<dbReference type="PANTHER" id="PTHR43284">
    <property type="entry name" value="ASPARAGINE SYNTHETASE (GLUTAMINE-HYDROLYZING)"/>
    <property type="match status" value="1"/>
</dbReference>
<dbReference type="PANTHER" id="PTHR43284:SF1">
    <property type="entry name" value="ASPARAGINE SYNTHETASE"/>
    <property type="match status" value="1"/>
</dbReference>
<dbReference type="PIRSF" id="PIRSF001589">
    <property type="entry name" value="Asn_synthetase_glu-h"/>
    <property type="match status" value="1"/>
</dbReference>
<dbReference type="EMBL" id="UIDG01000651">
    <property type="protein sequence ID" value="SUS08915.1"/>
    <property type="molecule type" value="Genomic_DNA"/>
</dbReference>
<keyword evidence="3" id="KW-0067">ATP-binding</keyword>
<dbReference type="SUPFAM" id="SSF52402">
    <property type="entry name" value="Adenine nucleotide alpha hydrolases-like"/>
    <property type="match status" value="1"/>
</dbReference>
<protein>
    <submittedName>
        <fullName evidence="6">Asparagine synthase</fullName>
    </submittedName>
</protein>
<dbReference type="GO" id="GO:0005829">
    <property type="term" value="C:cytosol"/>
    <property type="evidence" value="ECO:0007669"/>
    <property type="project" value="TreeGrafter"/>
</dbReference>
<dbReference type="NCBIfam" id="TIGR01536">
    <property type="entry name" value="asn_synth_AEB"/>
    <property type="match status" value="1"/>
</dbReference>
<dbReference type="InterPro" id="IPR029055">
    <property type="entry name" value="Ntn_hydrolases_N"/>
</dbReference>
<reference evidence="6" key="1">
    <citation type="submission" date="2018-07" db="EMBL/GenBank/DDBJ databases">
        <authorList>
            <person name="Quirk P.G."/>
            <person name="Krulwich T.A."/>
        </authorList>
    </citation>
    <scope>NUCLEOTIDE SEQUENCE</scope>
</reference>
<evidence type="ECO:0000259" key="5">
    <source>
        <dbReference type="PROSITE" id="PS51278"/>
    </source>
</evidence>
<keyword evidence="4" id="KW-0315">Glutamine amidotransferase</keyword>
<dbReference type="CDD" id="cd00712">
    <property type="entry name" value="AsnB"/>
    <property type="match status" value="1"/>
</dbReference>
<feature type="domain" description="Glutamine amidotransferase type-2" evidence="5">
    <location>
        <begin position="1"/>
        <end position="207"/>
    </location>
</feature>
<dbReference type="AlphaFoldDB" id="A0A380TKD7"/>
<evidence type="ECO:0000256" key="4">
    <source>
        <dbReference type="ARBA" id="ARBA00022962"/>
    </source>
</evidence>
<dbReference type="InterPro" id="IPR033738">
    <property type="entry name" value="AsnB_N"/>
</dbReference>
<keyword evidence="2" id="KW-0547">Nucleotide-binding</keyword>
<organism evidence="6">
    <name type="scientific">metagenome</name>
    <dbReference type="NCBI Taxonomy" id="256318"/>
    <lineage>
        <taxon>unclassified sequences</taxon>
        <taxon>metagenomes</taxon>
    </lineage>
</organism>
<evidence type="ECO:0000256" key="1">
    <source>
        <dbReference type="ARBA" id="ARBA00005752"/>
    </source>
</evidence>
<dbReference type="InterPro" id="IPR051786">
    <property type="entry name" value="ASN_synthetase/amidase"/>
</dbReference>
<evidence type="ECO:0000256" key="3">
    <source>
        <dbReference type="ARBA" id="ARBA00022840"/>
    </source>
</evidence>
<dbReference type="SUPFAM" id="SSF56235">
    <property type="entry name" value="N-terminal nucleophile aminohydrolases (Ntn hydrolases)"/>
    <property type="match status" value="1"/>
</dbReference>
<accession>A0A380TKD7</accession>
<dbReference type="CDD" id="cd01991">
    <property type="entry name" value="Asn_synthase_B_C"/>
    <property type="match status" value="1"/>
</dbReference>
<dbReference type="GO" id="GO:0005524">
    <property type="term" value="F:ATP binding"/>
    <property type="evidence" value="ECO:0007669"/>
    <property type="project" value="UniProtKB-KW"/>
</dbReference>
<sequence>MAAPVGKTEVLAIRDAMRLRGPDGEGLWLSADGRVGLAHRRLAILDLSDAGAQPMRLDGDPQAPIITFNGEIYNYRELRARLEAQGSRFRSTSDTEVLLHLYRRDGAAMVERLRGMYAFVIWDPARRQLFAARDPFGIKPLYYADDGRTIRLASQVKALLAGGGIDTTPEPAGHAGFFLFGHVPEPFTLYRGIRSLPAGGVLIIDDGGQASERQAIDIIDALVAAEANAGAAPTADAAIAAALADSVRAHLVADVDVGAFLSAGKDSTTIVALAARGGQKLNTLTLGFAEFAGTANDEIPLAEAVAARFSARHRTVNISREDFLADRDRLLAAMDQPTIDGVNTYFVARAAAQAGMKVALSGLGGDEVFAGYSNFTRIPRIVSAVGWLTRWPALGVAVRQATRHIATRFGNRKYASLIEYAGDHAQAYLLCRALYLPWELPQVLDAEFAREGLERLAVFDRLRAIEGRLSSARAKVTALEMSFYMRNQLLRDADWAGMAHSLEIRVPLVDTVLLKTLAPRIVGREPFSKDDMVETIRADLPATLLNRAKSGFMVPVAAWIGGGEPSRFDHRAWARRVMDGTAGASLCTQ</sequence>
<comment type="similarity">
    <text evidence="1">Belongs to the asparagine synthetase family.</text>
</comment>
<dbReference type="InterPro" id="IPR006426">
    <property type="entry name" value="Asn_synth_AEB"/>
</dbReference>
<proteinExistence type="inferred from homology"/>
<gene>
    <name evidence="6" type="ORF">DF3PB_950005</name>
</gene>
<dbReference type="PROSITE" id="PS51278">
    <property type="entry name" value="GATASE_TYPE_2"/>
    <property type="match status" value="1"/>
</dbReference>